<evidence type="ECO:0000313" key="3">
    <source>
        <dbReference type="Proteomes" id="UP000030700"/>
    </source>
</evidence>
<dbReference type="InterPro" id="IPR012337">
    <property type="entry name" value="RNaseH-like_sf"/>
</dbReference>
<evidence type="ECO:0000259" key="1">
    <source>
        <dbReference type="SMART" id="SM00474"/>
    </source>
</evidence>
<name>A0A0S6W4Z4_9BACT</name>
<dbReference type="CDD" id="cd06142">
    <property type="entry name" value="RNaseD_exo"/>
    <property type="match status" value="1"/>
</dbReference>
<accession>A0A0S6W4Z4</accession>
<dbReference type="InterPro" id="IPR036397">
    <property type="entry name" value="RNaseH_sf"/>
</dbReference>
<sequence length="281" mass="32579">MDYVELRSKHAVLAYLHSLERNIISVDIEGEYNLHEYGEKVCLVQIYDGEQFVLIDPLAVEQDALKKLFENSHLLKVMYGAASDLSVLKNGHDIECKSVFDLQPAVKLLGQVNLNLHAALRLYLGVELTQKKKFQRYNWTKRPIETEAIQYALDDVRYLLELKDVLLRQLAEQGTLEQFFLENMMMQHKDYTRIPGQRLRKSREFDALTPDGKTRFEGIFAIRERYAQQANTPPHQLLANQDLFMIVKNPSSVEQIVFSPKIQRDLIASLAQEIRAFLQNN</sequence>
<dbReference type="InterPro" id="IPR010997">
    <property type="entry name" value="HRDC-like_sf"/>
</dbReference>
<evidence type="ECO:0000313" key="2">
    <source>
        <dbReference type="EMBL" id="GAK52702.1"/>
    </source>
</evidence>
<dbReference type="HOGENOM" id="CLU_042387_1_0_0"/>
<dbReference type="SMART" id="SM00474">
    <property type="entry name" value="35EXOc"/>
    <property type="match status" value="1"/>
</dbReference>
<reference evidence="2 3" key="1">
    <citation type="journal article" date="2015" name="PeerJ">
        <title>First genomic representation of candidate bacterial phylum KSB3 points to enhanced environmental sensing as a trigger of wastewater bulking.</title>
        <authorList>
            <person name="Sekiguchi Y."/>
            <person name="Ohashi A."/>
            <person name="Parks D.H."/>
            <person name="Yamauchi T."/>
            <person name="Tyson G.W."/>
            <person name="Hugenholtz P."/>
        </authorList>
    </citation>
    <scope>NUCLEOTIDE SEQUENCE [LARGE SCALE GENOMIC DNA]</scope>
</reference>
<dbReference type="InterPro" id="IPR051086">
    <property type="entry name" value="RNase_D-like"/>
</dbReference>
<keyword evidence="2" id="KW-0540">Nuclease</keyword>
<dbReference type="GO" id="GO:0008408">
    <property type="term" value="F:3'-5' exonuclease activity"/>
    <property type="evidence" value="ECO:0007669"/>
    <property type="project" value="InterPro"/>
</dbReference>
<dbReference type="GO" id="GO:0006139">
    <property type="term" value="P:nucleobase-containing compound metabolic process"/>
    <property type="evidence" value="ECO:0007669"/>
    <property type="project" value="InterPro"/>
</dbReference>
<organism evidence="2 3">
    <name type="scientific">Candidatus Moduliflexus flocculans</name>
    <dbReference type="NCBI Taxonomy" id="1499966"/>
    <lineage>
        <taxon>Bacteria</taxon>
        <taxon>Candidatus Moduliflexota</taxon>
        <taxon>Candidatus Moduliflexia</taxon>
        <taxon>Candidatus Moduliflexales</taxon>
        <taxon>Candidatus Moduliflexaceae</taxon>
    </lineage>
</organism>
<dbReference type="PANTHER" id="PTHR47649">
    <property type="entry name" value="RIBONUCLEASE D"/>
    <property type="match status" value="1"/>
</dbReference>
<gene>
    <name evidence="2" type="ORF">U14_03957</name>
</gene>
<dbReference type="AlphaFoldDB" id="A0A0S6W4Z4"/>
<protein>
    <submittedName>
        <fullName evidence="2">3'-5' exonuclease</fullName>
    </submittedName>
</protein>
<dbReference type="EMBL" id="DF820459">
    <property type="protein sequence ID" value="GAK52702.1"/>
    <property type="molecule type" value="Genomic_DNA"/>
</dbReference>
<keyword evidence="2" id="KW-0269">Exonuclease</keyword>
<keyword evidence="3" id="KW-1185">Reference proteome</keyword>
<proteinExistence type="predicted"/>
<dbReference type="Pfam" id="PF01612">
    <property type="entry name" value="DNA_pol_A_exo1"/>
    <property type="match status" value="1"/>
</dbReference>
<dbReference type="GO" id="GO:0003676">
    <property type="term" value="F:nucleic acid binding"/>
    <property type="evidence" value="ECO:0007669"/>
    <property type="project" value="InterPro"/>
</dbReference>
<keyword evidence="2" id="KW-0378">Hydrolase</keyword>
<dbReference type="SUPFAM" id="SSF47819">
    <property type="entry name" value="HRDC-like"/>
    <property type="match status" value="1"/>
</dbReference>
<dbReference type="SUPFAM" id="SSF53098">
    <property type="entry name" value="Ribonuclease H-like"/>
    <property type="match status" value="1"/>
</dbReference>
<dbReference type="Gene3D" id="3.30.420.10">
    <property type="entry name" value="Ribonuclease H-like superfamily/Ribonuclease H"/>
    <property type="match status" value="1"/>
</dbReference>
<dbReference type="PANTHER" id="PTHR47649:SF1">
    <property type="entry name" value="RIBONUCLEASE D"/>
    <property type="match status" value="1"/>
</dbReference>
<dbReference type="GO" id="GO:0000166">
    <property type="term" value="F:nucleotide binding"/>
    <property type="evidence" value="ECO:0007669"/>
    <property type="project" value="InterPro"/>
</dbReference>
<feature type="domain" description="3'-5' exonuclease" evidence="1">
    <location>
        <begin position="3"/>
        <end position="171"/>
    </location>
</feature>
<dbReference type="Proteomes" id="UP000030700">
    <property type="component" value="Unassembled WGS sequence"/>
</dbReference>
<dbReference type="STRING" id="1499966.U14_03957"/>
<dbReference type="InterPro" id="IPR002562">
    <property type="entry name" value="3'-5'_exonuclease_dom"/>
</dbReference>